<dbReference type="AlphaFoldDB" id="A0AAD1M619"/>
<evidence type="ECO:0000313" key="1">
    <source>
        <dbReference type="EMBL" id="BBX00991.1"/>
    </source>
</evidence>
<dbReference type="EMBL" id="AP022560">
    <property type="protein sequence ID" value="BBX00991.1"/>
    <property type="molecule type" value="Genomic_DNA"/>
</dbReference>
<evidence type="ECO:0000313" key="2">
    <source>
        <dbReference type="Proteomes" id="UP000466681"/>
    </source>
</evidence>
<accession>A0AAD1M619</accession>
<reference evidence="1 2" key="1">
    <citation type="journal article" date="2019" name="Emerg. Microbes Infect.">
        <title>Comprehensive subspecies identification of 175 nontuberculous mycobacteria species based on 7547 genomic profiles.</title>
        <authorList>
            <person name="Matsumoto Y."/>
            <person name="Kinjo T."/>
            <person name="Motooka D."/>
            <person name="Nabeya D."/>
            <person name="Jung N."/>
            <person name="Uechi K."/>
            <person name="Horii T."/>
            <person name="Iida T."/>
            <person name="Fujita J."/>
            <person name="Nakamura S."/>
        </authorList>
    </citation>
    <scope>NUCLEOTIDE SEQUENCE [LARGE SCALE GENOMIC DNA]</scope>
    <source>
        <strain evidence="1 2">JCM 6375</strain>
    </source>
</reference>
<dbReference type="RefSeq" id="WP_083156752.1">
    <property type="nucleotide sequence ID" value="NZ_AP022560.1"/>
</dbReference>
<dbReference type="KEGG" id="mmor:MMOR_19270"/>
<organism evidence="1 2">
    <name type="scientific">Mycolicibacterium moriokaense</name>
    <dbReference type="NCBI Taxonomy" id="39691"/>
    <lineage>
        <taxon>Bacteria</taxon>
        <taxon>Bacillati</taxon>
        <taxon>Actinomycetota</taxon>
        <taxon>Actinomycetes</taxon>
        <taxon>Mycobacteriales</taxon>
        <taxon>Mycobacteriaceae</taxon>
        <taxon>Mycolicibacterium</taxon>
    </lineage>
</organism>
<protein>
    <submittedName>
        <fullName evidence="1">Uncharacterized protein</fullName>
    </submittedName>
</protein>
<keyword evidence="2" id="KW-1185">Reference proteome</keyword>
<gene>
    <name evidence="1" type="ORF">MMOR_19270</name>
</gene>
<name>A0AAD1M619_9MYCO</name>
<dbReference type="Proteomes" id="UP000466681">
    <property type="component" value="Chromosome"/>
</dbReference>
<proteinExistence type="predicted"/>
<sequence length="65" mass="7311">MDPGDRIPHDDWADQDLLTRGEAAQRLAAEIVDVKAKVDAGQNDEVTLRRLAALEELHERFRGSE</sequence>